<protein>
    <recommendedName>
        <fullName evidence="3">Carboxypeptidase regulatory-like domain-containing protein</fullName>
    </recommendedName>
</protein>
<dbReference type="SUPFAM" id="SSF49464">
    <property type="entry name" value="Carboxypeptidase regulatory domain-like"/>
    <property type="match status" value="1"/>
</dbReference>
<organism evidence="1 2">
    <name type="scientific">Microbacterium pumilum</name>
    <dbReference type="NCBI Taxonomy" id="344165"/>
    <lineage>
        <taxon>Bacteria</taxon>
        <taxon>Bacillati</taxon>
        <taxon>Actinomycetota</taxon>
        <taxon>Actinomycetes</taxon>
        <taxon>Micrococcales</taxon>
        <taxon>Microbacteriaceae</taxon>
        <taxon>Microbacterium</taxon>
    </lineage>
</organism>
<dbReference type="InterPro" id="IPR008969">
    <property type="entry name" value="CarboxyPept-like_regulatory"/>
</dbReference>
<dbReference type="RefSeq" id="WP_344058166.1">
    <property type="nucleotide sequence ID" value="NZ_BAAAOH010000001.1"/>
</dbReference>
<evidence type="ECO:0000313" key="1">
    <source>
        <dbReference type="EMBL" id="GAA1974982.1"/>
    </source>
</evidence>
<evidence type="ECO:0008006" key="3">
    <source>
        <dbReference type="Google" id="ProtNLM"/>
    </source>
</evidence>
<gene>
    <name evidence="1" type="ORF">GCM10009777_04800</name>
</gene>
<name>A0ABN2RU66_9MICO</name>
<accession>A0ABN2RU66</accession>
<comment type="caution">
    <text evidence="1">The sequence shown here is derived from an EMBL/GenBank/DDBJ whole genome shotgun (WGS) entry which is preliminary data.</text>
</comment>
<keyword evidence="2" id="KW-1185">Reference proteome</keyword>
<dbReference type="EMBL" id="BAAAOH010000001">
    <property type="protein sequence ID" value="GAA1974982.1"/>
    <property type="molecule type" value="Genomic_DNA"/>
</dbReference>
<dbReference type="Proteomes" id="UP001500326">
    <property type="component" value="Unassembled WGS sequence"/>
</dbReference>
<evidence type="ECO:0000313" key="2">
    <source>
        <dbReference type="Proteomes" id="UP001500326"/>
    </source>
</evidence>
<proteinExistence type="predicted"/>
<sequence length="240" mass="25406">MARNPEPAEDFARAIEPVSAWATDVTKLPVVHDFDEEHTGDGAVLLRPLHLELAGPAGPDRRYISSAELTLGLLVTTVGLAMFDAAGVTSGLALSATSDTDWPMDAAGPSLDLWRALDRAPAPAFILRVPVQRIVERPTAPLVREPLHVMPANMHVVVGRVVASDGRPLASARIAFADSGAWVMSDHRGRFRLPVATVEGGPLSLSVRARGVARTFTVDAPLERAGGDLGDLALPIPESV</sequence>
<reference evidence="1 2" key="1">
    <citation type="journal article" date="2019" name="Int. J. Syst. Evol. Microbiol.">
        <title>The Global Catalogue of Microorganisms (GCM) 10K type strain sequencing project: providing services to taxonomists for standard genome sequencing and annotation.</title>
        <authorList>
            <consortium name="The Broad Institute Genomics Platform"/>
            <consortium name="The Broad Institute Genome Sequencing Center for Infectious Disease"/>
            <person name="Wu L."/>
            <person name="Ma J."/>
        </authorList>
    </citation>
    <scope>NUCLEOTIDE SEQUENCE [LARGE SCALE GENOMIC DNA]</scope>
    <source>
        <strain evidence="1 2">JCM 14902</strain>
    </source>
</reference>